<sequence>MNQSFDLSVILTAHDETLVSGPTLQAADASISCAEAAGISVERIIALDAATAATRAWFSNSTCNPWRRVELNEGDLGMARNTIIPQTAGRHIAFLDADDLFSENWLREGMRAAQCAEEKGEQAIVHPEINWLFDGTSSVVANLDQNDPLFTPYYFYTMNPYDSLCISPRVAHENVPYSKRDIPKGLSFQDWQFAIETMASGWDHICARDTVIFKRRRDASLVTQSQARRSVVRQLHPMAIDRVGALAKAAGLKTPALSQSPNAREEQVSRNSVPHYGATFDDHIARAKMSVRRVGFRDRAKYSIIKEHFDYGFYLAKYQDIAALEKFDPVAHYIRAGWKEGRDPAPWFSTRGYLARYEEVSDSGINPFFHYLKKGRRAGFIPQPVREFNTLAECLGTTEADAFALWDAKYKDLRHRLEKGILGRQVRLAGQHEPLIELGWIQSFQIKIPPFHSNEVAFRTAAIWRLNCAANHRRARYVICTNRARFGSAPRAEGNIARALSERFGSENVLVVTTDKKGSMPLGKLPSGVRVVDFAKLTPNLKYATRLRVLVEYLRALQPEAVFNVNSRALWDAMPYYGDALVDSAKLYACFFCNEQTQTGHWTGYPLKRLYRSFEQLTGAITDSQALAEDLQRRYRIAPNDKKRLRVLPNPVDPSIPVTSYPPRNARHRPTVFWAGRFDPQKRVDLVFALARALPDLDFRLWGKPVISAPATIPPLPNNLSLEGAYERFHELPLKSADIWLYTSAWDGVPSQLLEVAMTGIPIVGSDVGGTTEVLRKGLAKSLSETNTIQDWVDAIREILVDLDTARKRAVQLRDKLVMERSKNAHAKVLFELLDLPGR</sequence>
<dbReference type="PANTHER" id="PTHR12526:SF630">
    <property type="entry name" value="GLYCOSYLTRANSFERASE"/>
    <property type="match status" value="1"/>
</dbReference>
<dbReference type="CDD" id="cd00761">
    <property type="entry name" value="Glyco_tranf_GTA_type"/>
    <property type="match status" value="1"/>
</dbReference>
<dbReference type="CDD" id="cd03801">
    <property type="entry name" value="GT4_PimA-like"/>
    <property type="match status" value="1"/>
</dbReference>
<evidence type="ECO:0000259" key="2">
    <source>
        <dbReference type="Pfam" id="PF00535"/>
    </source>
</evidence>
<organism evidence="3 4">
    <name type="scientific">Shimia abyssi</name>
    <dbReference type="NCBI Taxonomy" id="1662395"/>
    <lineage>
        <taxon>Bacteria</taxon>
        <taxon>Pseudomonadati</taxon>
        <taxon>Pseudomonadota</taxon>
        <taxon>Alphaproteobacteria</taxon>
        <taxon>Rhodobacterales</taxon>
        <taxon>Roseobacteraceae</taxon>
    </lineage>
</organism>
<dbReference type="RefSeq" id="WP_106609892.1">
    <property type="nucleotide sequence ID" value="NZ_PYGJ01000016.1"/>
</dbReference>
<dbReference type="PANTHER" id="PTHR12526">
    <property type="entry name" value="GLYCOSYLTRANSFERASE"/>
    <property type="match status" value="1"/>
</dbReference>
<dbReference type="SUPFAM" id="SSF53756">
    <property type="entry name" value="UDP-Glycosyltransferase/glycogen phosphorylase"/>
    <property type="match status" value="1"/>
</dbReference>
<dbReference type="Proteomes" id="UP000240418">
    <property type="component" value="Unassembled WGS sequence"/>
</dbReference>
<dbReference type="SUPFAM" id="SSF53448">
    <property type="entry name" value="Nucleotide-diphospho-sugar transferases"/>
    <property type="match status" value="1"/>
</dbReference>
<keyword evidence="3" id="KW-0808">Transferase</keyword>
<evidence type="ECO:0000259" key="1">
    <source>
        <dbReference type="Pfam" id="PF00534"/>
    </source>
</evidence>
<dbReference type="Gene3D" id="3.90.550.10">
    <property type="entry name" value="Spore Coat Polysaccharide Biosynthesis Protein SpsA, Chain A"/>
    <property type="match status" value="1"/>
</dbReference>
<comment type="caution">
    <text evidence="3">The sequence shown here is derived from an EMBL/GenBank/DDBJ whole genome shotgun (WGS) entry which is preliminary data.</text>
</comment>
<gene>
    <name evidence="3" type="ORF">CLV88_1167</name>
</gene>
<dbReference type="AlphaFoldDB" id="A0A2P8F767"/>
<keyword evidence="4" id="KW-1185">Reference proteome</keyword>
<dbReference type="EMBL" id="PYGJ01000016">
    <property type="protein sequence ID" value="PSL17560.1"/>
    <property type="molecule type" value="Genomic_DNA"/>
</dbReference>
<feature type="domain" description="Glycosyl transferase family 1" evidence="1">
    <location>
        <begin position="669"/>
        <end position="806"/>
    </location>
</feature>
<dbReference type="OrthoDB" id="7527830at2"/>
<proteinExistence type="predicted"/>
<name>A0A2P8F767_9RHOB</name>
<dbReference type="Pfam" id="PF00534">
    <property type="entry name" value="Glycos_transf_1"/>
    <property type="match status" value="1"/>
</dbReference>
<feature type="domain" description="Glycosyltransferase 2-like" evidence="2">
    <location>
        <begin position="37"/>
        <end position="113"/>
    </location>
</feature>
<evidence type="ECO:0000313" key="4">
    <source>
        <dbReference type="Proteomes" id="UP000240418"/>
    </source>
</evidence>
<dbReference type="InterPro" id="IPR029044">
    <property type="entry name" value="Nucleotide-diphossugar_trans"/>
</dbReference>
<dbReference type="Pfam" id="PF00535">
    <property type="entry name" value="Glycos_transf_2"/>
    <property type="match status" value="1"/>
</dbReference>
<accession>A0A2P8F767</accession>
<dbReference type="InterPro" id="IPR001296">
    <property type="entry name" value="Glyco_trans_1"/>
</dbReference>
<dbReference type="InterPro" id="IPR001173">
    <property type="entry name" value="Glyco_trans_2-like"/>
</dbReference>
<evidence type="ECO:0000313" key="3">
    <source>
        <dbReference type="EMBL" id="PSL17560.1"/>
    </source>
</evidence>
<dbReference type="Gene3D" id="3.40.50.2000">
    <property type="entry name" value="Glycogen Phosphorylase B"/>
    <property type="match status" value="2"/>
</dbReference>
<reference evidence="3 4" key="1">
    <citation type="submission" date="2018-03" db="EMBL/GenBank/DDBJ databases">
        <title>Genomic Encyclopedia of Archaeal and Bacterial Type Strains, Phase II (KMG-II): from individual species to whole genera.</title>
        <authorList>
            <person name="Goeker M."/>
        </authorList>
    </citation>
    <scope>NUCLEOTIDE SEQUENCE [LARGE SCALE GENOMIC DNA]</scope>
    <source>
        <strain evidence="3 4">DSM 100673</strain>
    </source>
</reference>
<protein>
    <submittedName>
        <fullName evidence="3">Glycosyltransferase involved in cell wall biosynthesis</fullName>
    </submittedName>
</protein>
<dbReference type="GO" id="GO:0016757">
    <property type="term" value="F:glycosyltransferase activity"/>
    <property type="evidence" value="ECO:0007669"/>
    <property type="project" value="InterPro"/>
</dbReference>